<dbReference type="VEuPathDB" id="FungiDB:AAP_03504"/>
<dbReference type="OrthoDB" id="543511at2759"/>
<dbReference type="EMBL" id="AZGZ01000014">
    <property type="protein sequence ID" value="KZZ91334.1"/>
    <property type="molecule type" value="Genomic_DNA"/>
</dbReference>
<keyword evidence="2" id="KW-0223">Dioxygenase</keyword>
<gene>
    <name evidence="2" type="ORF">AAP_03504</name>
</gene>
<evidence type="ECO:0000313" key="2">
    <source>
        <dbReference type="EMBL" id="KZZ91334.1"/>
    </source>
</evidence>
<reference evidence="2 3" key="1">
    <citation type="journal article" date="2016" name="Genome Biol. Evol.">
        <title>Divergent and convergent evolution of fungal pathogenicity.</title>
        <authorList>
            <person name="Shang Y."/>
            <person name="Xiao G."/>
            <person name="Zheng P."/>
            <person name="Cen K."/>
            <person name="Zhan S."/>
            <person name="Wang C."/>
        </authorList>
    </citation>
    <scope>NUCLEOTIDE SEQUENCE [LARGE SCALE GENOMIC DNA]</scope>
    <source>
        <strain evidence="2 3">ARSEF 7405</strain>
    </source>
</reference>
<sequence length="109" mass="11520">MQALQSLIQPFSSNNSPIPSPSLPGSALEHQPSYPTTTSSASSTTTSVASDSDADSTHPTDAFHTLVSDLSAVLGPCSGLDSDDVDPKDIMSLMEGYTSNEEEWSRVTW</sequence>
<evidence type="ECO:0000256" key="1">
    <source>
        <dbReference type="SAM" id="MobiDB-lite"/>
    </source>
</evidence>
<feature type="region of interest" description="Disordered" evidence="1">
    <location>
        <begin position="1"/>
        <end position="61"/>
    </location>
</feature>
<name>A0A167YH34_9EURO</name>
<feature type="compositionally biased region" description="Low complexity" evidence="1">
    <location>
        <begin position="36"/>
        <end position="51"/>
    </location>
</feature>
<protein>
    <submittedName>
        <fullName evidence="2">Cysteine dioxygenase</fullName>
    </submittedName>
</protein>
<keyword evidence="3" id="KW-1185">Reference proteome</keyword>
<dbReference type="GO" id="GO:0051213">
    <property type="term" value="F:dioxygenase activity"/>
    <property type="evidence" value="ECO:0007669"/>
    <property type="project" value="UniProtKB-KW"/>
</dbReference>
<dbReference type="AlphaFoldDB" id="A0A167YH34"/>
<organism evidence="2 3">
    <name type="scientific">Ascosphaera apis ARSEF 7405</name>
    <dbReference type="NCBI Taxonomy" id="392613"/>
    <lineage>
        <taxon>Eukaryota</taxon>
        <taxon>Fungi</taxon>
        <taxon>Dikarya</taxon>
        <taxon>Ascomycota</taxon>
        <taxon>Pezizomycotina</taxon>
        <taxon>Eurotiomycetes</taxon>
        <taxon>Eurotiomycetidae</taxon>
        <taxon>Onygenales</taxon>
        <taxon>Ascosphaeraceae</taxon>
        <taxon>Ascosphaera</taxon>
    </lineage>
</organism>
<dbReference type="Proteomes" id="UP000242877">
    <property type="component" value="Unassembled WGS sequence"/>
</dbReference>
<keyword evidence="2" id="KW-0560">Oxidoreductase</keyword>
<evidence type="ECO:0000313" key="3">
    <source>
        <dbReference type="Proteomes" id="UP000242877"/>
    </source>
</evidence>
<comment type="caution">
    <text evidence="2">The sequence shown here is derived from an EMBL/GenBank/DDBJ whole genome shotgun (WGS) entry which is preliminary data.</text>
</comment>
<accession>A0A167YH34</accession>
<proteinExistence type="predicted"/>